<keyword evidence="1" id="KW-1133">Transmembrane helix</keyword>
<dbReference type="KEGG" id="salg:BS332_19195"/>
<evidence type="ECO:0008006" key="4">
    <source>
        <dbReference type="Google" id="ProtNLM"/>
    </source>
</evidence>
<sequence length="235" mass="25580">MSTPDSPAADNAFVKPSHSLPLPGRGQFLLELLLALMLTHLPYVSVPFKWLESYFHELSHALATLLSGGIVSHIQLFPNGAGFCFSQGGWPLLIGFSGYLGAAFWGCLLYHLATWPRGIRISFAFIGALVLLTILLWGRDLLTLSILISLSVLFLLPLKFGGNRLLSGSLRLVALMVMLNALASPAVLLGLDDRGDAVLLAEHSWVPAFVWVLLWFASGLLALLLCWRCIDGKSN</sequence>
<accession>A0A380BP83</accession>
<dbReference type="RefSeq" id="WP_109247942.1">
    <property type="nucleotide sequence ID" value="NZ_CAXOJE010000011.1"/>
</dbReference>
<feature type="transmembrane region" description="Helical" evidence="1">
    <location>
        <begin position="208"/>
        <end position="230"/>
    </location>
</feature>
<reference evidence="2 3" key="1">
    <citation type="submission" date="2018-06" db="EMBL/GenBank/DDBJ databases">
        <authorList>
            <consortium name="Pathogen Informatics"/>
            <person name="Doyle S."/>
        </authorList>
    </citation>
    <scope>NUCLEOTIDE SEQUENCE [LARGE SCALE GENOMIC DNA]</scope>
    <source>
        <strain evidence="2 3">NCTC10738</strain>
    </source>
</reference>
<keyword evidence="3" id="KW-1185">Reference proteome</keyword>
<evidence type="ECO:0000313" key="3">
    <source>
        <dbReference type="Proteomes" id="UP000254069"/>
    </source>
</evidence>
<feature type="transmembrane region" description="Helical" evidence="1">
    <location>
        <begin position="142"/>
        <end position="158"/>
    </location>
</feature>
<name>A0A380BP83_9GAMM</name>
<feature type="transmembrane region" description="Helical" evidence="1">
    <location>
        <begin position="119"/>
        <end position="136"/>
    </location>
</feature>
<feature type="transmembrane region" description="Helical" evidence="1">
    <location>
        <begin position="170"/>
        <end position="188"/>
    </location>
</feature>
<keyword evidence="1" id="KW-0472">Membrane</keyword>
<keyword evidence="1" id="KW-0812">Transmembrane</keyword>
<organism evidence="2 3">
    <name type="scientific">Shewanella algae</name>
    <dbReference type="NCBI Taxonomy" id="38313"/>
    <lineage>
        <taxon>Bacteria</taxon>
        <taxon>Pseudomonadati</taxon>
        <taxon>Pseudomonadota</taxon>
        <taxon>Gammaproteobacteria</taxon>
        <taxon>Alteromonadales</taxon>
        <taxon>Shewanellaceae</taxon>
        <taxon>Shewanella</taxon>
    </lineage>
</organism>
<evidence type="ECO:0000256" key="1">
    <source>
        <dbReference type="SAM" id="Phobius"/>
    </source>
</evidence>
<dbReference type="Pfam" id="PF13398">
    <property type="entry name" value="Peptidase_M50B"/>
    <property type="match status" value="1"/>
</dbReference>
<dbReference type="PANTHER" id="PTHR33979">
    <property type="entry name" value="OS02G0221600 PROTEIN"/>
    <property type="match status" value="1"/>
</dbReference>
<dbReference type="AlphaFoldDB" id="A0A380BP83"/>
<dbReference type="InterPro" id="IPR049500">
    <property type="entry name" value="Peptidase_M50B-like"/>
</dbReference>
<dbReference type="PANTHER" id="PTHR33979:SF2">
    <property type="entry name" value="PEPTIDASE M50B-LIKE-DOMAIN-CONTAINING PROTEIN"/>
    <property type="match status" value="1"/>
</dbReference>
<feature type="transmembrane region" description="Helical" evidence="1">
    <location>
        <begin position="58"/>
        <end position="77"/>
    </location>
</feature>
<feature type="transmembrane region" description="Helical" evidence="1">
    <location>
        <begin position="89"/>
        <end position="112"/>
    </location>
</feature>
<feature type="transmembrane region" description="Helical" evidence="1">
    <location>
        <begin position="28"/>
        <end position="46"/>
    </location>
</feature>
<gene>
    <name evidence="2" type="ORF">NCTC10738_03680</name>
</gene>
<protein>
    <recommendedName>
        <fullName evidence="4">M50 family peptidase</fullName>
    </recommendedName>
</protein>
<evidence type="ECO:0000313" key="2">
    <source>
        <dbReference type="EMBL" id="SUJ04642.1"/>
    </source>
</evidence>
<dbReference type="EMBL" id="UGYO01000002">
    <property type="protein sequence ID" value="SUJ04642.1"/>
    <property type="molecule type" value="Genomic_DNA"/>
</dbReference>
<proteinExistence type="predicted"/>
<dbReference type="Proteomes" id="UP000254069">
    <property type="component" value="Unassembled WGS sequence"/>
</dbReference>